<keyword evidence="2" id="KW-1185">Reference proteome</keyword>
<dbReference type="InterPro" id="IPR007710">
    <property type="entry name" value="Nucleoside_deoxyribTrfase"/>
</dbReference>
<dbReference type="Pfam" id="PF05014">
    <property type="entry name" value="Nuc_deoxyrib_tr"/>
    <property type="match status" value="1"/>
</dbReference>
<evidence type="ECO:0000313" key="2">
    <source>
        <dbReference type="Proteomes" id="UP000240974"/>
    </source>
</evidence>
<dbReference type="Proteomes" id="UP000240974">
    <property type="component" value="Unassembled WGS sequence"/>
</dbReference>
<sequence>MGSKPKVFVITPFNEDFLALYDELKRIFKEDFDFTNAGDLDNQQNILQDIVEGIHQADVIIADLTGLNANVFYELGLAHAMNKKVIIITQDLGELPFDIKSYRANEYSLQFNKLPKLIEELKKLLFGAIDNSVKYGNPVSDYIPDFYKCENSISPINNPKDMADEGNGGIQVTIDDEGEKGFLDYIADIEENSTKMTNEITSMGNEMDEMDISINAATNEINRVKSQSGNVDASFVRNICRKLSSPIDIFAGKLKSHVNEVSKYWDIVENSYLSLLDNQYAQNVNNIEDLCESMTALENMQNAIYGSNENIEGFIGVLRGCLGIERRLNKAISSLISELEEYLQMTDTMSSSIDRILSKGEIVIDTLKK</sequence>
<gene>
    <name evidence="1" type="ORF">C7U54_02755</name>
</gene>
<dbReference type="SUPFAM" id="SSF52309">
    <property type="entry name" value="N-(deoxy)ribosyltransferase-like"/>
    <property type="match status" value="1"/>
</dbReference>
<protein>
    <recommendedName>
        <fullName evidence="3">Nucleoside 2-deoxyribosyltransferase</fullName>
    </recommendedName>
</protein>
<comment type="caution">
    <text evidence="1">The sequence shown here is derived from an EMBL/GenBank/DDBJ whole genome shotgun (WGS) entry which is preliminary data.</text>
</comment>
<reference evidence="1 2" key="1">
    <citation type="journal article" date="2019" name="Int. J. Syst. Evol. Microbiol.">
        <title>Faecalibacillus intestinalis gen. nov., sp. nov. and Faecalibacillus faecis sp. nov., isolated from human faeces.</title>
        <authorList>
            <person name="Seo B."/>
            <person name="Jeon K."/>
            <person name="Baek I."/>
            <person name="Lee Y.M."/>
            <person name="Baek K."/>
            <person name="Ko G."/>
        </authorList>
    </citation>
    <scope>NUCLEOTIDE SEQUENCE [LARGE SCALE GENOMIC DNA]</scope>
    <source>
        <strain evidence="1 2">SNUG30099</strain>
    </source>
</reference>
<evidence type="ECO:0008006" key="3">
    <source>
        <dbReference type="Google" id="ProtNLM"/>
    </source>
</evidence>
<evidence type="ECO:0000313" key="1">
    <source>
        <dbReference type="EMBL" id="PST43069.1"/>
    </source>
</evidence>
<name>A0A2T3G6B7_9FIRM</name>
<dbReference type="RefSeq" id="WP_107029229.1">
    <property type="nucleotide sequence ID" value="NZ_PYLQ01000002.1"/>
</dbReference>
<proteinExistence type="predicted"/>
<dbReference type="AlphaFoldDB" id="A0A2T3G6B7"/>
<organism evidence="1 2">
    <name type="scientific">Faecalibacillus intestinalis</name>
    <dbReference type="NCBI Taxonomy" id="1982626"/>
    <lineage>
        <taxon>Bacteria</taxon>
        <taxon>Bacillati</taxon>
        <taxon>Bacillota</taxon>
        <taxon>Erysipelotrichia</taxon>
        <taxon>Erysipelotrichales</taxon>
        <taxon>Coprobacillaceae</taxon>
        <taxon>Faecalibacillus</taxon>
    </lineage>
</organism>
<dbReference type="Gene3D" id="3.40.50.450">
    <property type="match status" value="1"/>
</dbReference>
<accession>A0A2T3G6B7</accession>
<dbReference type="EMBL" id="PYLQ01000002">
    <property type="protein sequence ID" value="PST43069.1"/>
    <property type="molecule type" value="Genomic_DNA"/>
</dbReference>